<feature type="region of interest" description="Disordered" evidence="1">
    <location>
        <begin position="228"/>
        <end position="517"/>
    </location>
</feature>
<evidence type="ECO:0000313" key="2">
    <source>
        <dbReference type="EMBL" id="QYD72773.1"/>
    </source>
</evidence>
<proteinExistence type="predicted"/>
<protein>
    <recommendedName>
        <fullName evidence="4">Heat induced stress protein YflT</fullName>
    </recommendedName>
</protein>
<name>A0ABX8V129_9BURK</name>
<evidence type="ECO:0000256" key="1">
    <source>
        <dbReference type="SAM" id="MobiDB-lite"/>
    </source>
</evidence>
<feature type="compositionally biased region" description="Basic and acidic residues" evidence="1">
    <location>
        <begin position="128"/>
        <end position="138"/>
    </location>
</feature>
<gene>
    <name evidence="2" type="ORF">KZJ38_24075</name>
</gene>
<evidence type="ECO:0000313" key="3">
    <source>
        <dbReference type="Proteomes" id="UP000826462"/>
    </source>
</evidence>
<accession>A0ABX8V129</accession>
<feature type="compositionally biased region" description="Basic and acidic residues" evidence="1">
    <location>
        <begin position="453"/>
        <end position="466"/>
    </location>
</feature>
<dbReference type="EMBL" id="CP080096">
    <property type="protein sequence ID" value="QYD72773.1"/>
    <property type="molecule type" value="Genomic_DNA"/>
</dbReference>
<organism evidence="2 3">
    <name type="scientific">Paraburkholderia edwinii</name>
    <dbReference type="NCBI Taxonomy" id="2861782"/>
    <lineage>
        <taxon>Bacteria</taxon>
        <taxon>Pseudomonadati</taxon>
        <taxon>Pseudomonadota</taxon>
        <taxon>Betaproteobacteria</taxon>
        <taxon>Burkholderiales</taxon>
        <taxon>Burkholderiaceae</taxon>
        <taxon>Paraburkholderia</taxon>
    </lineage>
</organism>
<evidence type="ECO:0008006" key="4">
    <source>
        <dbReference type="Google" id="ProtNLM"/>
    </source>
</evidence>
<feature type="compositionally biased region" description="Polar residues" evidence="1">
    <location>
        <begin position="472"/>
        <end position="481"/>
    </location>
</feature>
<feature type="compositionally biased region" description="Basic and acidic residues" evidence="1">
    <location>
        <begin position="246"/>
        <end position="256"/>
    </location>
</feature>
<feature type="compositionally biased region" description="Polar residues" evidence="1">
    <location>
        <begin position="282"/>
        <end position="291"/>
    </location>
</feature>
<keyword evidence="3" id="KW-1185">Reference proteome</keyword>
<feature type="compositionally biased region" description="Basic and acidic residues" evidence="1">
    <location>
        <begin position="423"/>
        <end position="442"/>
    </location>
</feature>
<feature type="compositionally biased region" description="Basic and acidic residues" evidence="1">
    <location>
        <begin position="383"/>
        <end position="410"/>
    </location>
</feature>
<feature type="region of interest" description="Disordered" evidence="1">
    <location>
        <begin position="117"/>
        <end position="138"/>
    </location>
</feature>
<dbReference type="Proteomes" id="UP000826462">
    <property type="component" value="Chromosome 2"/>
</dbReference>
<feature type="compositionally biased region" description="Low complexity" evidence="1">
    <location>
        <begin position="482"/>
        <end position="505"/>
    </location>
</feature>
<reference evidence="2 3" key="1">
    <citation type="submission" date="2021-07" db="EMBL/GenBank/DDBJ databases">
        <title>Paraburkholderia edwinii protects Aspergillus sp. from phenazines by acting as a toxin sponge.</title>
        <authorList>
            <person name="Dahlstrom K.M."/>
            <person name="Newman D.K."/>
        </authorList>
    </citation>
    <scope>NUCLEOTIDE SEQUENCE [LARGE SCALE GENOMIC DNA]</scope>
    <source>
        <strain evidence="2 3">Pe01</strain>
    </source>
</reference>
<feature type="compositionally biased region" description="Polar residues" evidence="1">
    <location>
        <begin position="232"/>
        <end position="245"/>
    </location>
</feature>
<dbReference type="RefSeq" id="WP_219802195.1">
    <property type="nucleotide sequence ID" value="NZ_CP080096.1"/>
</dbReference>
<sequence length="610" mass="66669">MRHTVIGLFNTYAEADGARNALVQSGFAYHEVELRANPETASDAIADESPGVLANIERFFSSLFSTSGSSLNEPIAERYTDAVRRGAVLVAVDATSDAHTELAHNMLMRLGARDVSERARFEPPPPRDAGETAQARREHSMLDELGLGTPAAVPTAAQPPNEALRAMEEERRYERVDAPPHDTPIDDEAARTAIAAGSAPGSGAVLRPDLADTADAGRRELDEAAMREAQMREQQVPHTRMTQVETRSDRMREAQMQRDIPSAPLAPSSPAPSAPPRDEFSRTSGGASSSMGDEPAYPARTVRGAAQYQSDPADISRATPLPGEGLWQRDMAAERSSRTGSVNPRYPEPAATPQGVSPVRDEHQPPQMMPDADLSSDMTGVSGRDEAQREVRGAGMPDERSVERNDDRMRGSPSAAGTPGMMNEHEAREQLRGADRGVDRGVDYSQPTVGNDAPRRMSSDDTRGPDLRAPTPSATQSPYRPSSQTTSEASPTTSSASAASQQGAARNARDGDLGAPIPDEFLEYEEDFRLHYDEQFGTREGARYDEYVPAYRYGATMGRDTRYQDRPWDDDVELDARHDWERAAPEGSWDRFKAAVRHGWERVTGHHHHH</sequence>